<evidence type="ECO:0000313" key="2">
    <source>
        <dbReference type="EMBL" id="UTC28486.1"/>
    </source>
</evidence>
<dbReference type="EMBL" id="ON529850">
    <property type="protein sequence ID" value="UTC28486.1"/>
    <property type="molecule type" value="Genomic_DNA"/>
</dbReference>
<evidence type="ECO:0000313" key="3">
    <source>
        <dbReference type="Proteomes" id="UP001055634"/>
    </source>
</evidence>
<feature type="compositionally biased region" description="Polar residues" evidence="1">
    <location>
        <begin position="50"/>
        <end position="63"/>
    </location>
</feature>
<dbReference type="Proteomes" id="UP001055634">
    <property type="component" value="Segment"/>
</dbReference>
<name>A0A9E7N5D5_9CAUD</name>
<organism evidence="2 3">
    <name type="scientific">Brevundimonas phage vB_BpoS-Gurke</name>
    <dbReference type="NCBI Taxonomy" id="2948599"/>
    <lineage>
        <taxon>Viruses</taxon>
        <taxon>Duplodnaviria</taxon>
        <taxon>Heunggongvirae</taxon>
        <taxon>Uroviricota</taxon>
        <taxon>Caudoviricetes</taxon>
        <taxon>Jeanschmidtviridae</taxon>
        <taxon>Kikimoravirus</taxon>
        <taxon>Kikimoravirus gurke</taxon>
    </lineage>
</organism>
<keyword evidence="3" id="KW-1185">Reference proteome</keyword>
<proteinExistence type="predicted"/>
<feature type="region of interest" description="Disordered" evidence="1">
    <location>
        <begin position="26"/>
        <end position="77"/>
    </location>
</feature>
<sequence>MRLTSAAVMRTAAAALLAQAAELTQEADRIESGDPTQFPAGDPAEFPTGDPSQFSAGDPSQFSAGDPAEFIAGDPSQFSHLTHPEVVEALRAGPDGPWTETFTQAALRTFGAHEADQGDADAPDRTPAAEALHDAYMPDTGDRDRAAGWRALYRFWMDRDPPAPDAEAAPYLAVFQGQAMILGQAMEVDDSRWTYPVTRAEFQDAVAVHDLMAFDALSEAAGAPADVRAWTGPFEIKVRARRFRIDRQSPAVPPRYADTPEQAQAILRRLFAQDAAIAEHVAGSADLMRQIAAFPDFDLRPGLSYDFYGHEGTVIVTTQWADPFDTGGDKDEA</sequence>
<reference evidence="2" key="1">
    <citation type="submission" date="2022-04" db="EMBL/GenBank/DDBJ databases">
        <authorList>
            <person name="Friedrich I."/>
            <person name="Schneider D."/>
            <person name="Poehlein A."/>
            <person name="Hertel R."/>
            <person name="Daniel R."/>
        </authorList>
    </citation>
    <scope>NUCLEOTIDE SEQUENCE</scope>
</reference>
<accession>A0A9E7N5D5</accession>
<gene>
    <name evidence="2" type="ORF">GURKE_04840</name>
</gene>
<protein>
    <submittedName>
        <fullName evidence="2">Uncharacterized protein</fullName>
    </submittedName>
</protein>
<evidence type="ECO:0000256" key="1">
    <source>
        <dbReference type="SAM" id="MobiDB-lite"/>
    </source>
</evidence>